<evidence type="ECO:0000256" key="1">
    <source>
        <dbReference type="ARBA" id="ARBA00004236"/>
    </source>
</evidence>
<reference evidence="7 8" key="1">
    <citation type="submission" date="2020-08" db="EMBL/GenBank/DDBJ databases">
        <title>Genomic Encyclopedia of Type Strains, Phase IV (KMG-IV): sequencing the most valuable type-strain genomes for metagenomic binning, comparative biology and taxonomic classification.</title>
        <authorList>
            <person name="Goeker M."/>
        </authorList>
    </citation>
    <scope>NUCLEOTIDE SEQUENCE [LARGE SCALE GENOMIC DNA]</scope>
    <source>
        <strain evidence="7 8">DSM 102850</strain>
    </source>
</reference>
<evidence type="ECO:0000256" key="2">
    <source>
        <dbReference type="ARBA" id="ARBA00022475"/>
    </source>
</evidence>
<dbReference type="PANTHER" id="PTHR43646:SF2">
    <property type="entry name" value="GLYCOSYLTRANSFERASE 2-LIKE DOMAIN-CONTAINING PROTEIN"/>
    <property type="match status" value="1"/>
</dbReference>
<dbReference type="RefSeq" id="WP_221400873.1">
    <property type="nucleotide sequence ID" value="NZ_JACHOB010000001.1"/>
</dbReference>
<feature type="domain" description="Glycosyltransferase 2-like" evidence="6">
    <location>
        <begin position="3"/>
        <end position="102"/>
    </location>
</feature>
<comment type="caution">
    <text evidence="7">The sequence shown here is derived from an EMBL/GenBank/DDBJ whole genome shotgun (WGS) entry which is preliminary data.</text>
</comment>
<organism evidence="7 8">
    <name type="scientific">Parvularcula dongshanensis</name>
    <dbReference type="NCBI Taxonomy" id="1173995"/>
    <lineage>
        <taxon>Bacteria</taxon>
        <taxon>Pseudomonadati</taxon>
        <taxon>Pseudomonadota</taxon>
        <taxon>Alphaproteobacteria</taxon>
        <taxon>Parvularculales</taxon>
        <taxon>Parvularculaceae</taxon>
        <taxon>Parvularcula</taxon>
    </lineage>
</organism>
<keyword evidence="8" id="KW-1185">Reference proteome</keyword>
<evidence type="ECO:0000256" key="4">
    <source>
        <dbReference type="ARBA" id="ARBA00022679"/>
    </source>
</evidence>
<dbReference type="GO" id="GO:0005886">
    <property type="term" value="C:plasma membrane"/>
    <property type="evidence" value="ECO:0007669"/>
    <property type="project" value="UniProtKB-SubCell"/>
</dbReference>
<dbReference type="InterPro" id="IPR029044">
    <property type="entry name" value="Nucleotide-diphossugar_trans"/>
</dbReference>
<sequence>MISVVIPTLNARDALPETLACLWDANADGLVREVIVTDGGSADETLAVADAAGCQIVAGGPGRGSQLGRGAEAARGEWLLFLHADTVLSPEWEGEVGAFCARDEAAGAFRLAFARKGIAPRLVAAGANLRTRTLGLPYGDQGLLISRARYERIGGFAPLPLFEDVDIARRIVADGGRGALRLLASRAVTSPARYEQAGYVRRVLRNQWCLLAYLRGVPTETIAARYA</sequence>
<keyword evidence="2" id="KW-1003">Cell membrane</keyword>
<gene>
    <name evidence="7" type="ORF">GGQ59_001116</name>
</gene>
<dbReference type="InterPro" id="IPR001173">
    <property type="entry name" value="Glyco_trans_2-like"/>
</dbReference>
<dbReference type="PANTHER" id="PTHR43646">
    <property type="entry name" value="GLYCOSYLTRANSFERASE"/>
    <property type="match status" value="1"/>
</dbReference>
<dbReference type="EMBL" id="JACHOB010000001">
    <property type="protein sequence ID" value="MBB4658616.1"/>
    <property type="molecule type" value="Genomic_DNA"/>
</dbReference>
<dbReference type="NCBIfam" id="TIGR04283">
    <property type="entry name" value="glyco_like_mftF"/>
    <property type="match status" value="1"/>
</dbReference>
<evidence type="ECO:0000256" key="5">
    <source>
        <dbReference type="ARBA" id="ARBA00023136"/>
    </source>
</evidence>
<dbReference type="Gene3D" id="3.90.550.10">
    <property type="entry name" value="Spore Coat Polysaccharide Biosynthesis Protein SpsA, Chain A"/>
    <property type="match status" value="1"/>
</dbReference>
<dbReference type="Pfam" id="PF00535">
    <property type="entry name" value="Glycos_transf_2"/>
    <property type="match status" value="1"/>
</dbReference>
<keyword evidence="3" id="KW-0328">Glycosyltransferase</keyword>
<accession>A0A840I0M6</accession>
<keyword evidence="4" id="KW-0808">Transferase</keyword>
<dbReference type="CDD" id="cd02522">
    <property type="entry name" value="GT_2_like_a"/>
    <property type="match status" value="1"/>
</dbReference>
<dbReference type="GO" id="GO:0016757">
    <property type="term" value="F:glycosyltransferase activity"/>
    <property type="evidence" value="ECO:0007669"/>
    <property type="project" value="UniProtKB-KW"/>
</dbReference>
<protein>
    <recommendedName>
        <fullName evidence="6">Glycosyltransferase 2-like domain-containing protein</fullName>
    </recommendedName>
</protein>
<name>A0A840I0M6_9PROT</name>
<proteinExistence type="predicted"/>
<evidence type="ECO:0000256" key="3">
    <source>
        <dbReference type="ARBA" id="ARBA00022676"/>
    </source>
</evidence>
<evidence type="ECO:0000259" key="6">
    <source>
        <dbReference type="Pfam" id="PF00535"/>
    </source>
</evidence>
<keyword evidence="5" id="KW-0472">Membrane</keyword>
<evidence type="ECO:0000313" key="8">
    <source>
        <dbReference type="Proteomes" id="UP000563524"/>
    </source>
</evidence>
<dbReference type="SUPFAM" id="SSF53448">
    <property type="entry name" value="Nucleotide-diphospho-sugar transferases"/>
    <property type="match status" value="1"/>
</dbReference>
<dbReference type="Proteomes" id="UP000563524">
    <property type="component" value="Unassembled WGS sequence"/>
</dbReference>
<comment type="subcellular location">
    <subcellularLocation>
        <location evidence="1">Cell membrane</location>
    </subcellularLocation>
</comment>
<dbReference type="AlphaFoldDB" id="A0A840I0M6"/>
<evidence type="ECO:0000313" key="7">
    <source>
        <dbReference type="EMBL" id="MBB4658616.1"/>
    </source>
</evidence>
<dbReference type="InterPro" id="IPR026461">
    <property type="entry name" value="Trfase_2_rSAM/seldom_assoc"/>
</dbReference>